<evidence type="ECO:0000313" key="1">
    <source>
        <dbReference type="EMBL" id="GAA0963744.1"/>
    </source>
</evidence>
<sequence length="94" mass="10111">MWSSSATAERSAPIAERPTSVITETTWLTVSASASIEVACCSRAVRSAAADSCSVRRPRISSASRWPVTSVLAPTHSTTRSPRLIGTARTSYWR</sequence>
<accession>A0ABN1RUP0</accession>
<comment type="caution">
    <text evidence="1">The sequence shown here is derived from an EMBL/GenBank/DDBJ whole genome shotgun (WGS) entry which is preliminary data.</text>
</comment>
<keyword evidence="2" id="KW-1185">Reference proteome</keyword>
<dbReference type="EMBL" id="BAAAHH010000031">
    <property type="protein sequence ID" value="GAA0963744.1"/>
    <property type="molecule type" value="Genomic_DNA"/>
</dbReference>
<organism evidence="1 2">
    <name type="scientific">Actinocorallia libanotica</name>
    <dbReference type="NCBI Taxonomy" id="46162"/>
    <lineage>
        <taxon>Bacteria</taxon>
        <taxon>Bacillati</taxon>
        <taxon>Actinomycetota</taxon>
        <taxon>Actinomycetes</taxon>
        <taxon>Streptosporangiales</taxon>
        <taxon>Thermomonosporaceae</taxon>
        <taxon>Actinocorallia</taxon>
    </lineage>
</organism>
<protein>
    <submittedName>
        <fullName evidence="1">Uncharacterized protein</fullName>
    </submittedName>
</protein>
<reference evidence="1 2" key="1">
    <citation type="journal article" date="2019" name="Int. J. Syst. Evol. Microbiol.">
        <title>The Global Catalogue of Microorganisms (GCM) 10K type strain sequencing project: providing services to taxonomists for standard genome sequencing and annotation.</title>
        <authorList>
            <consortium name="The Broad Institute Genomics Platform"/>
            <consortium name="The Broad Institute Genome Sequencing Center for Infectious Disease"/>
            <person name="Wu L."/>
            <person name="Ma J."/>
        </authorList>
    </citation>
    <scope>NUCLEOTIDE SEQUENCE [LARGE SCALE GENOMIC DNA]</scope>
    <source>
        <strain evidence="1 2">JCM 10696</strain>
    </source>
</reference>
<evidence type="ECO:0000313" key="2">
    <source>
        <dbReference type="Proteomes" id="UP001500665"/>
    </source>
</evidence>
<dbReference type="Proteomes" id="UP001500665">
    <property type="component" value="Unassembled WGS sequence"/>
</dbReference>
<name>A0ABN1RUP0_9ACTN</name>
<proteinExistence type="predicted"/>
<gene>
    <name evidence="1" type="ORF">GCM10009550_59930</name>
</gene>